<gene>
    <name evidence="3" type="ORF">R5R35_000896</name>
</gene>
<protein>
    <recommendedName>
        <fullName evidence="5">O-acyltransferase WSD1 C-terminal domain-containing protein</fullName>
    </recommendedName>
</protein>
<feature type="region of interest" description="Disordered" evidence="1">
    <location>
        <begin position="742"/>
        <end position="775"/>
    </location>
</feature>
<comment type="caution">
    <text evidence="3">The sequence shown here is derived from an EMBL/GenBank/DDBJ whole genome shotgun (WGS) entry which is preliminary data.</text>
</comment>
<accession>A0AAN9VQ43</accession>
<feature type="transmembrane region" description="Helical" evidence="2">
    <location>
        <begin position="50"/>
        <end position="73"/>
    </location>
</feature>
<keyword evidence="4" id="KW-1185">Reference proteome</keyword>
<evidence type="ECO:0008006" key="5">
    <source>
        <dbReference type="Google" id="ProtNLM"/>
    </source>
</evidence>
<feature type="region of interest" description="Disordered" evidence="1">
    <location>
        <begin position="248"/>
        <end position="321"/>
    </location>
</feature>
<name>A0AAN9VQ43_9ORTH</name>
<feature type="compositionally biased region" description="Pro residues" evidence="1">
    <location>
        <begin position="747"/>
        <end position="764"/>
    </location>
</feature>
<evidence type="ECO:0000256" key="1">
    <source>
        <dbReference type="SAM" id="MobiDB-lite"/>
    </source>
</evidence>
<sequence>MLPSWCSELCCAVAVGVAQGVQRRGWAESERGAERRRRAMEAAMEVVADAAVAMLAAVLLTALLPAALALALLMTIGRGVWLRWLERRHPELELERRTRVAAAMDSQRCQGLATALLALRGRLPRQRLLRALQEGVVERRGAAGELLHPHLRLALTSRWGRYAWRSPDAAFDLQRHVVEAPPTWRGRPVTPANLQEWMSAHAGKLQAAGHPPWQVTLLVADERTFVLARAHLALLAADALSLAALLPLEPAPSPPPPPPPTPPPPSPPPLLGEDDELPPQQVAAPEEAEPEPEEAWSWERWDPREDPSDAPCIPPPPPPMEALPALARHALRAARAALAALQALDPARGGADGATGGPLLGALALMVALVLVLVRAPGDPLGKRAAFLWAAPGACARALRPWALVRRAAAWAWALGVWAAAVAPLLLLREASLLLLATGAGAGGRRRSAAGAAAAASGAAGRLALGAAREATAIARTALAAPRAALLEIHSSCGQPLSELQAATLCGRRALAWSAPVAADTLRKARAGTGMGSGAGAFLGDEVALAALARALDVYFCAAALPRPDAVHATARVLSLSAALGRAPHRTAPWLCLALPTGAACEGWRRTARAAAAEAAAARRRSRGLRAAAAAAEAAAAALLPSALLRMALNALTRRYALDVTFLREDAPVAGGVECGGAWQRRTLCGCEVEEAFVWRPLQANISMAVCVSRGPRGLQLGVLADAQLTPAPAFLAAVFEQEVRRAAGDPSPPPLAAAPPPTPPPPRALTRAARHKAL</sequence>
<evidence type="ECO:0000313" key="4">
    <source>
        <dbReference type="Proteomes" id="UP001378592"/>
    </source>
</evidence>
<feature type="compositionally biased region" description="Acidic residues" evidence="1">
    <location>
        <begin position="286"/>
        <end position="296"/>
    </location>
</feature>
<reference evidence="3 4" key="1">
    <citation type="submission" date="2024-03" db="EMBL/GenBank/DDBJ databases">
        <title>The genome assembly and annotation of the cricket Gryllus longicercus Weissman &amp; Gray.</title>
        <authorList>
            <person name="Szrajer S."/>
            <person name="Gray D."/>
            <person name="Ylla G."/>
        </authorList>
    </citation>
    <scope>NUCLEOTIDE SEQUENCE [LARGE SCALE GENOMIC DNA]</scope>
    <source>
        <strain evidence="3">DAG 2021-001</strain>
        <tissue evidence="3">Whole body minus gut</tissue>
    </source>
</reference>
<evidence type="ECO:0000313" key="3">
    <source>
        <dbReference type="EMBL" id="KAK7869284.1"/>
    </source>
</evidence>
<keyword evidence="2" id="KW-0472">Membrane</keyword>
<feature type="compositionally biased region" description="Basic and acidic residues" evidence="1">
    <location>
        <begin position="297"/>
        <end position="307"/>
    </location>
</feature>
<dbReference type="EMBL" id="JAZDUA010000077">
    <property type="protein sequence ID" value="KAK7869284.1"/>
    <property type="molecule type" value="Genomic_DNA"/>
</dbReference>
<dbReference type="AlphaFoldDB" id="A0AAN9VQ43"/>
<feature type="transmembrane region" description="Helical" evidence="2">
    <location>
        <begin position="354"/>
        <end position="374"/>
    </location>
</feature>
<proteinExistence type="predicted"/>
<organism evidence="3 4">
    <name type="scientific">Gryllus longicercus</name>
    <dbReference type="NCBI Taxonomy" id="2509291"/>
    <lineage>
        <taxon>Eukaryota</taxon>
        <taxon>Metazoa</taxon>
        <taxon>Ecdysozoa</taxon>
        <taxon>Arthropoda</taxon>
        <taxon>Hexapoda</taxon>
        <taxon>Insecta</taxon>
        <taxon>Pterygota</taxon>
        <taxon>Neoptera</taxon>
        <taxon>Polyneoptera</taxon>
        <taxon>Orthoptera</taxon>
        <taxon>Ensifera</taxon>
        <taxon>Gryllidea</taxon>
        <taxon>Grylloidea</taxon>
        <taxon>Gryllidae</taxon>
        <taxon>Gryllinae</taxon>
        <taxon>Gryllus</taxon>
    </lineage>
</organism>
<feature type="transmembrane region" description="Helical" evidence="2">
    <location>
        <begin position="410"/>
        <end position="428"/>
    </location>
</feature>
<dbReference type="Proteomes" id="UP001378592">
    <property type="component" value="Unassembled WGS sequence"/>
</dbReference>
<evidence type="ECO:0000256" key="2">
    <source>
        <dbReference type="SAM" id="Phobius"/>
    </source>
</evidence>
<keyword evidence="2" id="KW-0812">Transmembrane</keyword>
<feature type="compositionally biased region" description="Pro residues" evidence="1">
    <location>
        <begin position="249"/>
        <end position="270"/>
    </location>
</feature>
<feature type="compositionally biased region" description="Pro residues" evidence="1">
    <location>
        <begin position="312"/>
        <end position="321"/>
    </location>
</feature>
<keyword evidence="2" id="KW-1133">Transmembrane helix</keyword>